<comment type="caution">
    <text evidence="2">The sequence shown here is derived from an EMBL/GenBank/DDBJ whole genome shotgun (WGS) entry which is preliminary data.</text>
</comment>
<feature type="compositionally biased region" description="Pro residues" evidence="1">
    <location>
        <begin position="32"/>
        <end position="43"/>
    </location>
</feature>
<accession>A0A833YKP5</accession>
<evidence type="ECO:0000313" key="3">
    <source>
        <dbReference type="Proteomes" id="UP000664940"/>
    </source>
</evidence>
<feature type="region of interest" description="Disordered" evidence="1">
    <location>
        <begin position="1"/>
        <end position="45"/>
    </location>
</feature>
<organism evidence="2 3">
    <name type="scientific">Phyllostomus discolor</name>
    <name type="common">pale spear-nosed bat</name>
    <dbReference type="NCBI Taxonomy" id="89673"/>
    <lineage>
        <taxon>Eukaryota</taxon>
        <taxon>Metazoa</taxon>
        <taxon>Chordata</taxon>
        <taxon>Craniata</taxon>
        <taxon>Vertebrata</taxon>
        <taxon>Euteleostomi</taxon>
        <taxon>Mammalia</taxon>
        <taxon>Eutheria</taxon>
        <taxon>Laurasiatheria</taxon>
        <taxon>Chiroptera</taxon>
        <taxon>Yangochiroptera</taxon>
        <taxon>Phyllostomidae</taxon>
        <taxon>Phyllostominae</taxon>
        <taxon>Phyllostomus</taxon>
    </lineage>
</organism>
<evidence type="ECO:0000256" key="1">
    <source>
        <dbReference type="SAM" id="MobiDB-lite"/>
    </source>
</evidence>
<feature type="compositionally biased region" description="Low complexity" evidence="1">
    <location>
        <begin position="106"/>
        <end position="118"/>
    </location>
</feature>
<reference evidence="2 3" key="1">
    <citation type="journal article" date="2020" name="Nature">
        <title>Six reference-quality genomes reveal evolution of bat adaptations.</title>
        <authorList>
            <person name="Jebb D."/>
            <person name="Huang Z."/>
            <person name="Pippel M."/>
            <person name="Hughes G.M."/>
            <person name="Lavrichenko K."/>
            <person name="Devanna P."/>
            <person name="Winkler S."/>
            <person name="Jermiin L.S."/>
            <person name="Skirmuntt E.C."/>
            <person name="Katzourakis A."/>
            <person name="Burkitt-Gray L."/>
            <person name="Ray D.A."/>
            <person name="Sullivan K.A.M."/>
            <person name="Roscito J.G."/>
            <person name="Kirilenko B.M."/>
            <person name="Davalos L.M."/>
            <person name="Corthals A.P."/>
            <person name="Power M.L."/>
            <person name="Jones G."/>
            <person name="Ransome R.D."/>
            <person name="Dechmann D.K.N."/>
            <person name="Locatelli A.G."/>
            <person name="Puechmaille S.J."/>
            <person name="Fedrigo O."/>
            <person name="Jarvis E.D."/>
            <person name="Hiller M."/>
            <person name="Vernes S.C."/>
            <person name="Myers E.W."/>
            <person name="Teeling E.C."/>
        </authorList>
    </citation>
    <scope>NUCLEOTIDE SEQUENCE [LARGE SCALE GENOMIC DNA]</scope>
    <source>
        <strain evidence="2">Bat1K_MPI-CBG_1</strain>
    </source>
</reference>
<gene>
    <name evidence="2" type="ORF">HJG60_009385</name>
</gene>
<protein>
    <submittedName>
        <fullName evidence="2">Uncharacterized protein</fullName>
    </submittedName>
</protein>
<dbReference type="AlphaFoldDB" id="A0A833YKP5"/>
<dbReference type="Proteomes" id="UP000664940">
    <property type="component" value="Unassembled WGS sequence"/>
</dbReference>
<sequence length="145" mass="15383">MRVSSEVGSVPPPEAWPAFPSAHPGQSTVPLPGHPAAPVPPPGISERAPIHLPGWALLPASLWKPSPTSVTHLVSRPDCPWNTAGGQHASLLFPSPCAPEQEPHEGPTGLFLPFPLLPSTEQRRTKNRVMSEGFRQMGADLGCSD</sequence>
<dbReference type="EMBL" id="JABVXQ010000015">
    <property type="protein sequence ID" value="KAF6074975.1"/>
    <property type="molecule type" value="Genomic_DNA"/>
</dbReference>
<proteinExistence type="predicted"/>
<name>A0A833YKP5_9CHIR</name>
<feature type="region of interest" description="Disordered" evidence="1">
    <location>
        <begin position="90"/>
        <end position="128"/>
    </location>
</feature>
<evidence type="ECO:0000313" key="2">
    <source>
        <dbReference type="EMBL" id="KAF6074975.1"/>
    </source>
</evidence>